<comment type="caution">
    <text evidence="1">The sequence shown here is derived from an EMBL/GenBank/DDBJ whole genome shotgun (WGS) entry which is preliminary data.</text>
</comment>
<protein>
    <submittedName>
        <fullName evidence="1">Uncharacterized protein</fullName>
    </submittedName>
</protein>
<dbReference type="EMBL" id="CAJPDT010000001">
    <property type="protein sequence ID" value="CAF9904507.1"/>
    <property type="molecule type" value="Genomic_DNA"/>
</dbReference>
<name>A0A8H3HVU5_9LECA</name>
<proteinExistence type="predicted"/>
<accession>A0A8H3HVU5</accession>
<dbReference type="OrthoDB" id="4725912at2759"/>
<organism evidence="1 2">
    <name type="scientific">Imshaugia aleurites</name>
    <dbReference type="NCBI Taxonomy" id="172621"/>
    <lineage>
        <taxon>Eukaryota</taxon>
        <taxon>Fungi</taxon>
        <taxon>Dikarya</taxon>
        <taxon>Ascomycota</taxon>
        <taxon>Pezizomycotina</taxon>
        <taxon>Lecanoromycetes</taxon>
        <taxon>OSLEUM clade</taxon>
        <taxon>Lecanoromycetidae</taxon>
        <taxon>Lecanorales</taxon>
        <taxon>Lecanorineae</taxon>
        <taxon>Parmeliaceae</taxon>
        <taxon>Imshaugia</taxon>
    </lineage>
</organism>
<dbReference type="Proteomes" id="UP000664534">
    <property type="component" value="Unassembled WGS sequence"/>
</dbReference>
<reference evidence="1" key="1">
    <citation type="submission" date="2021-03" db="EMBL/GenBank/DDBJ databases">
        <authorList>
            <person name="Tagirdzhanova G."/>
        </authorList>
    </citation>
    <scope>NUCLEOTIDE SEQUENCE</scope>
</reference>
<sequence>MGSTKVLRTLHVHDNGSKWTILDTDDATLLYTIHWNANSAPHMTVYHGDSPNNIAGTATYHATNRLGFATASKITLKVPSGTVSMNKEGGLFSTDKRTLRSAVLGEVYWKGGYAETGFMKLVDGTGKSLVEYKDRRMTGRVTGVLELHVEIGQEGLDEVAVTAIAMLSEERTSMGAAGTAMTY</sequence>
<keyword evidence="2" id="KW-1185">Reference proteome</keyword>
<dbReference type="AlphaFoldDB" id="A0A8H3HVU5"/>
<evidence type="ECO:0000313" key="2">
    <source>
        <dbReference type="Proteomes" id="UP000664534"/>
    </source>
</evidence>
<evidence type="ECO:0000313" key="1">
    <source>
        <dbReference type="EMBL" id="CAF9904507.1"/>
    </source>
</evidence>
<gene>
    <name evidence="1" type="ORF">IMSHALPRED_000089</name>
</gene>